<feature type="transmembrane region" description="Helical" evidence="6">
    <location>
        <begin position="183"/>
        <end position="203"/>
    </location>
</feature>
<comment type="caution">
    <text evidence="8">The sequence shown here is derived from an EMBL/GenBank/DDBJ whole genome shotgun (WGS) entry which is preliminary data.</text>
</comment>
<comment type="subcellular location">
    <subcellularLocation>
        <location evidence="1">Membrane</location>
        <topology evidence="1">Multi-pass membrane protein</topology>
    </subcellularLocation>
</comment>
<dbReference type="Proteomes" id="UP000192284">
    <property type="component" value="Unassembled WGS sequence"/>
</dbReference>
<keyword evidence="5 6" id="KW-0472">Membrane</keyword>
<sequence>MSTVTLSARGLRAIALAVLWAALWAGAFVANKIALDYANAAVVVALRCELAGVVMLAFTWRQVRRHTAGELCRTTVIGLLNNAGYLGVIAVALPHISAGMAAILSSLTPLAVLSLSALADRRIGLVQATGVLIGLAGIVLSALDRLHSGQLSGFAISLALCAVAFLTAATYLTPRLLPAGNPYFLTGWQAAVGGLPVTLIALVRPSHPAITGTFIAGLAYLVVGAAIVGMTLWLTLIKEVGPQRASVAHFLPPVFGLALGAIVLHETVTALEVLAAIPVALGVFLATRPARDRPVAMVDPERVDDRPARVLVDARL</sequence>
<feature type="transmembrane region" description="Helical" evidence="6">
    <location>
        <begin position="71"/>
        <end position="93"/>
    </location>
</feature>
<dbReference type="EMBL" id="MVHE01000012">
    <property type="protein sequence ID" value="ORA21933.1"/>
    <property type="molecule type" value="Genomic_DNA"/>
</dbReference>
<gene>
    <name evidence="8" type="ORF">BST12_11055</name>
</gene>
<feature type="domain" description="EamA" evidence="7">
    <location>
        <begin position="154"/>
        <end position="287"/>
    </location>
</feature>
<dbReference type="InterPro" id="IPR037185">
    <property type="entry name" value="EmrE-like"/>
</dbReference>
<dbReference type="GO" id="GO:0016020">
    <property type="term" value="C:membrane"/>
    <property type="evidence" value="ECO:0007669"/>
    <property type="project" value="UniProtKB-SubCell"/>
</dbReference>
<dbReference type="PANTHER" id="PTHR32322:SF2">
    <property type="entry name" value="EAMA DOMAIN-CONTAINING PROTEIN"/>
    <property type="match status" value="1"/>
</dbReference>
<accession>A0A1W9ZW29</accession>
<proteinExistence type="inferred from homology"/>
<evidence type="ECO:0000259" key="7">
    <source>
        <dbReference type="Pfam" id="PF00892"/>
    </source>
</evidence>
<feature type="transmembrane region" description="Helical" evidence="6">
    <location>
        <begin position="270"/>
        <end position="287"/>
    </location>
</feature>
<keyword evidence="3 6" id="KW-0812">Transmembrane</keyword>
<evidence type="ECO:0000256" key="3">
    <source>
        <dbReference type="ARBA" id="ARBA00022692"/>
    </source>
</evidence>
<feature type="transmembrane region" description="Helical" evidence="6">
    <location>
        <begin position="149"/>
        <end position="171"/>
    </location>
</feature>
<evidence type="ECO:0000313" key="8">
    <source>
        <dbReference type="EMBL" id="ORA21933.1"/>
    </source>
</evidence>
<keyword evidence="9" id="KW-1185">Reference proteome</keyword>
<dbReference type="PANTHER" id="PTHR32322">
    <property type="entry name" value="INNER MEMBRANE TRANSPORTER"/>
    <property type="match status" value="1"/>
</dbReference>
<evidence type="ECO:0000256" key="2">
    <source>
        <dbReference type="ARBA" id="ARBA00007362"/>
    </source>
</evidence>
<organism evidence="8 9">
    <name type="scientific">Mycobacterium angelicum</name>
    <dbReference type="NCBI Taxonomy" id="470074"/>
    <lineage>
        <taxon>Bacteria</taxon>
        <taxon>Bacillati</taxon>
        <taxon>Actinomycetota</taxon>
        <taxon>Actinomycetes</taxon>
        <taxon>Mycobacteriales</taxon>
        <taxon>Mycobacteriaceae</taxon>
        <taxon>Mycobacterium</taxon>
    </lineage>
</organism>
<dbReference type="OrthoDB" id="4630069at2"/>
<feature type="transmembrane region" description="Helical" evidence="6">
    <location>
        <begin position="125"/>
        <end position="143"/>
    </location>
</feature>
<evidence type="ECO:0000256" key="4">
    <source>
        <dbReference type="ARBA" id="ARBA00022989"/>
    </source>
</evidence>
<evidence type="ECO:0000256" key="5">
    <source>
        <dbReference type="ARBA" id="ARBA00023136"/>
    </source>
</evidence>
<reference evidence="8 9" key="1">
    <citation type="submission" date="2017-02" db="EMBL/GenBank/DDBJ databases">
        <title>The new phylogeny of genus Mycobacterium.</title>
        <authorList>
            <person name="Tortoli E."/>
            <person name="Trovato A."/>
            <person name="Cirillo D.M."/>
        </authorList>
    </citation>
    <scope>NUCLEOTIDE SEQUENCE [LARGE SCALE GENOMIC DNA]</scope>
    <source>
        <strain evidence="8 9">DSM 45057</strain>
    </source>
</reference>
<feature type="transmembrane region" description="Helical" evidence="6">
    <location>
        <begin position="39"/>
        <end position="59"/>
    </location>
</feature>
<dbReference type="SUPFAM" id="SSF103481">
    <property type="entry name" value="Multidrug resistance efflux transporter EmrE"/>
    <property type="match status" value="2"/>
</dbReference>
<evidence type="ECO:0000313" key="9">
    <source>
        <dbReference type="Proteomes" id="UP000192284"/>
    </source>
</evidence>
<name>A0A1W9ZW29_MYCAN</name>
<protein>
    <recommendedName>
        <fullName evidence="7">EamA domain-containing protein</fullName>
    </recommendedName>
</protein>
<feature type="domain" description="EamA" evidence="7">
    <location>
        <begin position="12"/>
        <end position="141"/>
    </location>
</feature>
<dbReference type="AlphaFoldDB" id="A0A1W9ZW29"/>
<evidence type="ECO:0000256" key="6">
    <source>
        <dbReference type="SAM" id="Phobius"/>
    </source>
</evidence>
<dbReference type="Pfam" id="PF00892">
    <property type="entry name" value="EamA"/>
    <property type="match status" value="2"/>
</dbReference>
<keyword evidence="4 6" id="KW-1133">Transmembrane helix</keyword>
<evidence type="ECO:0000256" key="1">
    <source>
        <dbReference type="ARBA" id="ARBA00004141"/>
    </source>
</evidence>
<dbReference type="InterPro" id="IPR050638">
    <property type="entry name" value="AA-Vitamin_Transporters"/>
</dbReference>
<feature type="transmembrane region" description="Helical" evidence="6">
    <location>
        <begin position="209"/>
        <end position="234"/>
    </location>
</feature>
<dbReference type="RefSeq" id="WP_083113150.1">
    <property type="nucleotide sequence ID" value="NZ_JACKTS010000037.1"/>
</dbReference>
<dbReference type="InterPro" id="IPR000620">
    <property type="entry name" value="EamA_dom"/>
</dbReference>
<comment type="similarity">
    <text evidence="2">Belongs to the EamA transporter family.</text>
</comment>